<protein>
    <submittedName>
        <fullName evidence="2">Putative membrane protein</fullName>
    </submittedName>
</protein>
<dbReference type="PANTHER" id="PTHR38593:SF1">
    <property type="entry name" value="BLR2558 PROTEIN"/>
    <property type="match status" value="1"/>
</dbReference>
<dbReference type="Gene3D" id="1.20.1260.10">
    <property type="match status" value="1"/>
</dbReference>
<reference evidence="2 3" key="1">
    <citation type="submission" date="2016-10" db="EMBL/GenBank/DDBJ databases">
        <authorList>
            <person name="de Groot N.N."/>
        </authorList>
    </citation>
    <scope>NUCLEOTIDE SEQUENCE [LARGE SCALE GENOMIC DNA]</scope>
    <source>
        <strain evidence="2 3">DSM 26000</strain>
    </source>
</reference>
<evidence type="ECO:0000313" key="3">
    <source>
        <dbReference type="Proteomes" id="UP000198931"/>
    </source>
</evidence>
<keyword evidence="3" id="KW-1185">Reference proteome</keyword>
<dbReference type="STRING" id="1125876.SAMN05443292_2874"/>
<sequence length="200" mass="21599">MKNSILTILAITALVSCKKTENTVVDNNTDSTAMMAPMDSTAMTSNDATMGGMKTADMTDQDKMFVDAAAKGGMMEVMLGNIAETNASNQMVKDFGKMMVTDHSKANEALKSWAMNAKYTLPTSLDADQQKMVDDLKMKTGADFDKAYTDMMVSDHKKDIAEFKKEASEGTGDVKAFASTTVPTLEMHLTKAEAAMNAVK</sequence>
<dbReference type="Proteomes" id="UP000198931">
    <property type="component" value="Unassembled WGS sequence"/>
</dbReference>
<dbReference type="PROSITE" id="PS51257">
    <property type="entry name" value="PROKAR_LIPOPROTEIN"/>
    <property type="match status" value="1"/>
</dbReference>
<proteinExistence type="predicted"/>
<dbReference type="InterPro" id="IPR012347">
    <property type="entry name" value="Ferritin-like"/>
</dbReference>
<accession>A0A1I3J104</accession>
<dbReference type="EMBL" id="FOQT01000005">
    <property type="protein sequence ID" value="SFI53776.1"/>
    <property type="molecule type" value="Genomic_DNA"/>
</dbReference>
<gene>
    <name evidence="2" type="ORF">SAMN05443292_2874</name>
</gene>
<name>A0A1I3J104_9FLAO</name>
<organism evidence="2 3">
    <name type="scientific">Halpernia frigidisoli</name>
    <dbReference type="NCBI Taxonomy" id="1125876"/>
    <lineage>
        <taxon>Bacteria</taxon>
        <taxon>Pseudomonadati</taxon>
        <taxon>Bacteroidota</taxon>
        <taxon>Flavobacteriia</taxon>
        <taxon>Flavobacteriales</taxon>
        <taxon>Weeksellaceae</taxon>
        <taxon>Chryseobacterium group</taxon>
        <taxon>Halpernia</taxon>
    </lineage>
</organism>
<dbReference type="OrthoDB" id="883203at2"/>
<dbReference type="Pfam" id="PF13628">
    <property type="entry name" value="DUF4142"/>
    <property type="match status" value="1"/>
</dbReference>
<dbReference type="AlphaFoldDB" id="A0A1I3J104"/>
<dbReference type="InterPro" id="IPR025419">
    <property type="entry name" value="DUF4142"/>
</dbReference>
<feature type="domain" description="DUF4142" evidence="1">
    <location>
        <begin position="61"/>
        <end position="194"/>
    </location>
</feature>
<evidence type="ECO:0000313" key="2">
    <source>
        <dbReference type="EMBL" id="SFI53776.1"/>
    </source>
</evidence>
<evidence type="ECO:0000259" key="1">
    <source>
        <dbReference type="Pfam" id="PF13628"/>
    </source>
</evidence>
<dbReference type="PANTHER" id="PTHR38593">
    <property type="entry name" value="BLR2558 PROTEIN"/>
    <property type="match status" value="1"/>
</dbReference>
<dbReference type="RefSeq" id="WP_090082413.1">
    <property type="nucleotide sequence ID" value="NZ_FOQT01000005.1"/>
</dbReference>